<dbReference type="AlphaFoldDB" id="A0A2U2CI17"/>
<reference evidence="3 4" key="1">
    <citation type="submission" date="2018-05" db="EMBL/GenBank/DDBJ databases">
        <title>Pararhodobacter marina sp. nov., isolated from deep-sea water of the Indian Ocean.</title>
        <authorList>
            <person name="Lai Q.Sr."/>
            <person name="Liu X."/>
            <person name="Shao Z."/>
        </authorList>
    </citation>
    <scope>NUCLEOTIDE SEQUENCE [LARGE SCALE GENOMIC DNA]</scope>
    <source>
        <strain evidence="3 4">CIC4N-9</strain>
    </source>
</reference>
<dbReference type="EMBL" id="QEYD01000001">
    <property type="protein sequence ID" value="PWE31481.1"/>
    <property type="molecule type" value="Genomic_DNA"/>
</dbReference>
<dbReference type="GeneID" id="94363298"/>
<dbReference type="PANTHER" id="PTHR42928">
    <property type="entry name" value="TRICARBOXYLATE-BINDING PROTEIN"/>
    <property type="match status" value="1"/>
</dbReference>
<organism evidence="3 4">
    <name type="scientific">Pararhodobacter marinus</name>
    <dbReference type="NCBI Taxonomy" id="2184063"/>
    <lineage>
        <taxon>Bacteria</taxon>
        <taxon>Pseudomonadati</taxon>
        <taxon>Pseudomonadota</taxon>
        <taxon>Alphaproteobacteria</taxon>
        <taxon>Rhodobacterales</taxon>
        <taxon>Paracoccaceae</taxon>
        <taxon>Pararhodobacter</taxon>
    </lineage>
</organism>
<evidence type="ECO:0000313" key="4">
    <source>
        <dbReference type="Proteomes" id="UP000244940"/>
    </source>
</evidence>
<keyword evidence="4" id="KW-1185">Reference proteome</keyword>
<evidence type="ECO:0008006" key="5">
    <source>
        <dbReference type="Google" id="ProtNLM"/>
    </source>
</evidence>
<evidence type="ECO:0000313" key="3">
    <source>
        <dbReference type="EMBL" id="PWE31481.1"/>
    </source>
</evidence>
<dbReference type="PIRSF" id="PIRSF017082">
    <property type="entry name" value="YflP"/>
    <property type="match status" value="1"/>
</dbReference>
<evidence type="ECO:0000256" key="1">
    <source>
        <dbReference type="ARBA" id="ARBA00006987"/>
    </source>
</evidence>
<dbReference type="Pfam" id="PF03401">
    <property type="entry name" value="TctC"/>
    <property type="match status" value="1"/>
</dbReference>
<accession>A0A2U2CI17</accession>
<sequence>MLLHHRAQNEAQKHRRGGEGEDPHRIPALTALVVAAGPAGAQDAFPDRAITLVVPYAAGGGTDVLARMIQPALSEELGVPIIIENASGGGTLVGTERVTRAGPDGYELLFTTSVVTLNTLAYRSPLYTMDDLVPVAPVSQQPYFLIMNREMPFDDIPGFVAYAQAHPAEINYVSLGQASPTELLAGRLQHALGIELTRVPYPGSGAAIPDLSSNRVQMQMTGASQNSASIPNMNILAVAGDERIALTPDVPTFAELGYPTMVGGTWFGVFAPAGTPEAVVTRLARAFAAVRSTMDQTLNDAGHYAIRMPDGFAAFIEADMSLWREDIQRMGIALE</sequence>
<dbReference type="Gene3D" id="3.40.190.10">
    <property type="entry name" value="Periplasmic binding protein-like II"/>
    <property type="match status" value="1"/>
</dbReference>
<comment type="caution">
    <text evidence="3">The sequence shown here is derived from an EMBL/GenBank/DDBJ whole genome shotgun (WGS) entry which is preliminary data.</text>
</comment>
<dbReference type="InterPro" id="IPR005064">
    <property type="entry name" value="BUG"/>
</dbReference>
<proteinExistence type="inferred from homology"/>
<dbReference type="PANTHER" id="PTHR42928:SF5">
    <property type="entry name" value="BLR1237 PROTEIN"/>
    <property type="match status" value="1"/>
</dbReference>
<dbReference type="Proteomes" id="UP000244940">
    <property type="component" value="Unassembled WGS sequence"/>
</dbReference>
<gene>
    <name evidence="3" type="ORF">C4N9_00175</name>
</gene>
<comment type="similarity">
    <text evidence="1">Belongs to the UPF0065 (bug) family.</text>
</comment>
<protein>
    <recommendedName>
        <fullName evidence="5">Tripartite tricarboxylate transporter substrate binding protein</fullName>
    </recommendedName>
</protein>
<feature type="compositionally biased region" description="Basic and acidic residues" evidence="2">
    <location>
        <begin position="7"/>
        <end position="24"/>
    </location>
</feature>
<evidence type="ECO:0000256" key="2">
    <source>
        <dbReference type="SAM" id="MobiDB-lite"/>
    </source>
</evidence>
<dbReference type="RefSeq" id="WP_109531282.1">
    <property type="nucleotide sequence ID" value="NZ_QEYD01000001.1"/>
</dbReference>
<dbReference type="OrthoDB" id="8970543at2"/>
<dbReference type="CDD" id="cd07012">
    <property type="entry name" value="PBP2_Bug_TTT"/>
    <property type="match status" value="1"/>
</dbReference>
<dbReference type="InterPro" id="IPR042100">
    <property type="entry name" value="Bug_dom1"/>
</dbReference>
<name>A0A2U2CI17_9RHOB</name>
<dbReference type="Gene3D" id="3.40.190.150">
    <property type="entry name" value="Bordetella uptake gene, domain 1"/>
    <property type="match status" value="1"/>
</dbReference>
<feature type="region of interest" description="Disordered" evidence="2">
    <location>
        <begin position="1"/>
        <end position="24"/>
    </location>
</feature>